<dbReference type="EMBL" id="DTHJ01000119">
    <property type="protein sequence ID" value="HHS63074.1"/>
    <property type="molecule type" value="Genomic_DNA"/>
</dbReference>
<accession>A0A7C6AG09</accession>
<dbReference type="AlphaFoldDB" id="A0A7C6AG09"/>
<comment type="caution">
    <text evidence="1">The sequence shown here is derived from an EMBL/GenBank/DDBJ whole genome shotgun (WGS) entry which is preliminary data.</text>
</comment>
<name>A0A7C6AG09_UNCW3</name>
<gene>
    <name evidence="1" type="ORF">ENV70_05630</name>
</gene>
<proteinExistence type="predicted"/>
<dbReference type="Gene3D" id="2.60.120.560">
    <property type="entry name" value="Exo-inulinase, domain 1"/>
    <property type="match status" value="2"/>
</dbReference>
<sequence>MNTKLEKSTNPYIQYLKSYLYFRIPNDSDTMNTDTMYYRFGIKGDESRLVLYRRDGNYNWTRFGDYEFQAQENVWYNLGVKVQGNSIRCYLDGEQVIAVSDAKYQSGGIGIGTNEDYMTNYYDDIVVRPLVWPETLFADNFNTGQMDSLWNKLLGTWVVPQDSGFVRGSGSAHFATVVEDCDWTNYRYQVKTRIKGSEFVSALRSYLFFKVQDTLNFYRLGICNDSGFVLHKQVNGEWQLLANYPLEIKKNLWYNLKVEMGVNNQIKCYLNDTLRITYTDNVNPFVNGGIGIGVLEQEAIVVDYDDVLVKPLQ</sequence>
<protein>
    <recommendedName>
        <fullName evidence="2">DUF1080 domain-containing protein</fullName>
    </recommendedName>
</protein>
<reference evidence="1" key="1">
    <citation type="journal article" date="2020" name="mSystems">
        <title>Genome- and Community-Level Interaction Insights into Carbon Utilization and Element Cycling Functions of Hydrothermarchaeota in Hydrothermal Sediment.</title>
        <authorList>
            <person name="Zhou Z."/>
            <person name="Liu Y."/>
            <person name="Xu W."/>
            <person name="Pan J."/>
            <person name="Luo Z.H."/>
            <person name="Li M."/>
        </authorList>
    </citation>
    <scope>NUCLEOTIDE SEQUENCE [LARGE SCALE GENOMIC DNA]</scope>
    <source>
        <strain evidence="1">SpSt-783</strain>
    </source>
</reference>
<evidence type="ECO:0008006" key="2">
    <source>
        <dbReference type="Google" id="ProtNLM"/>
    </source>
</evidence>
<evidence type="ECO:0000313" key="1">
    <source>
        <dbReference type="EMBL" id="HHS63074.1"/>
    </source>
</evidence>
<organism evidence="1">
    <name type="scientific">candidate division WOR-3 bacterium</name>
    <dbReference type="NCBI Taxonomy" id="2052148"/>
    <lineage>
        <taxon>Bacteria</taxon>
        <taxon>Bacteria division WOR-3</taxon>
    </lineage>
</organism>